<comment type="caution">
    <text evidence="3">The sequence shown here is derived from an EMBL/GenBank/DDBJ whole genome shotgun (WGS) entry which is preliminary data.</text>
</comment>
<dbReference type="EMBL" id="JBBNFP010000020">
    <property type="protein sequence ID" value="MEQ2486715.1"/>
    <property type="molecule type" value="Genomic_DNA"/>
</dbReference>
<dbReference type="Proteomes" id="UP001487296">
    <property type="component" value="Unassembled WGS sequence"/>
</dbReference>
<feature type="signal peptide" evidence="1">
    <location>
        <begin position="1"/>
        <end position="26"/>
    </location>
</feature>
<name>A0ABV1FQS6_9BACT</name>
<dbReference type="Pfam" id="PF02469">
    <property type="entry name" value="Fasciclin"/>
    <property type="match status" value="1"/>
</dbReference>
<evidence type="ECO:0000256" key="1">
    <source>
        <dbReference type="SAM" id="SignalP"/>
    </source>
</evidence>
<accession>A0ABV1FQS6</accession>
<dbReference type="SMART" id="SM00554">
    <property type="entry name" value="FAS1"/>
    <property type="match status" value="1"/>
</dbReference>
<dbReference type="PROSITE" id="PS50213">
    <property type="entry name" value="FAS1"/>
    <property type="match status" value="1"/>
</dbReference>
<dbReference type="InterPro" id="IPR050904">
    <property type="entry name" value="Adhesion/Biosynth-related"/>
</dbReference>
<dbReference type="Gene3D" id="2.30.180.10">
    <property type="entry name" value="FAS1 domain"/>
    <property type="match status" value="2"/>
</dbReference>
<dbReference type="RefSeq" id="WP_215759798.1">
    <property type="nucleotide sequence ID" value="NZ_JAHKBE010000020.1"/>
</dbReference>
<evidence type="ECO:0000313" key="4">
    <source>
        <dbReference type="Proteomes" id="UP001487296"/>
    </source>
</evidence>
<protein>
    <submittedName>
        <fullName evidence="3">Fasciclin domain-containing protein</fullName>
    </submittedName>
</protein>
<sequence>MNTTVYHKLACRLAALLMLPALLFVASCKEDLDEDNLYTFTGETIESYLANRPDSFSNFNYILKRAGMDKILSAYGTYTCFAPTNEAVMAYIDSLYADTSCKIEHNGMTAPGLEGLSDSLCNDIAKFHLAASEVMAINMQNGMTIRTMLGRDVNTSIDSVSGRTVVNSYSLITKMDNEMENGVIHIVDNVLRRSNLLVTGEMSNHPDLFTIWKAAIDLTGLEDSLLDVERKTTVPSNAATYKFYCPEKAVLGYTIFAETDSVLKKHGINDINDLIAYANRVYEHCADPGTGWYDYYRNKGVKVSTGDDYHSPYNCLNMFLRYHIAKLRVPYNKLVTSYNEVSGVPLYDYWETMLPKTLFKTLRSAKVAAGKIFINRYEANNTLTDQIAALGSDGIHQVVEGHAGIEVMKNNIQALNGYIHPISDMMVYEEWVPKGVLNERIRIDFTALIPEMMSASLRCPTYEEVKALNDGVSGKDGNLSGDYVRIPTDFSPEHLILYNGENTRLLYLPGASSWYNYQGDEFNGKGTYDVAFRLPPVPDGVYEIRLGLSTNAQRGMYQFYLGEGTNNRTKMEALDIPVDERLIPQQNQDGTPDVSTGWCQYTLLEDLGVESDKSMRNLGWMRGPLYFTTKSGTTPMRGLNNNIRRIVTRHELKQGDNWLRIKSVLEGDQWQPYLDYIEIVPAYIYNNSRYLEDMY</sequence>
<evidence type="ECO:0000259" key="2">
    <source>
        <dbReference type="PROSITE" id="PS50213"/>
    </source>
</evidence>
<proteinExistence type="predicted"/>
<gene>
    <name evidence="3" type="ORF">AAAT34_06565</name>
</gene>
<dbReference type="PANTHER" id="PTHR10900">
    <property type="entry name" value="PERIOSTIN-RELATED"/>
    <property type="match status" value="1"/>
</dbReference>
<reference evidence="3 4" key="1">
    <citation type="submission" date="2024-04" db="EMBL/GenBank/DDBJ databases">
        <title>Human intestinal bacterial collection.</title>
        <authorList>
            <person name="Pauvert C."/>
            <person name="Hitch T.C.A."/>
            <person name="Clavel T."/>
        </authorList>
    </citation>
    <scope>NUCLEOTIDE SEQUENCE [LARGE SCALE GENOMIC DNA]</scope>
    <source>
        <strain evidence="3 4">CLA-AA-H145</strain>
    </source>
</reference>
<organism evidence="3 4">
    <name type="scientific">Hallella faecis</name>
    <dbReference type="NCBI Taxonomy" id="2841596"/>
    <lineage>
        <taxon>Bacteria</taxon>
        <taxon>Pseudomonadati</taxon>
        <taxon>Bacteroidota</taxon>
        <taxon>Bacteroidia</taxon>
        <taxon>Bacteroidales</taxon>
        <taxon>Prevotellaceae</taxon>
        <taxon>Hallella</taxon>
    </lineage>
</organism>
<dbReference type="InterPro" id="IPR000782">
    <property type="entry name" value="FAS1_domain"/>
</dbReference>
<evidence type="ECO:0000313" key="3">
    <source>
        <dbReference type="EMBL" id="MEQ2486715.1"/>
    </source>
</evidence>
<dbReference type="PANTHER" id="PTHR10900:SF77">
    <property type="entry name" value="FI19380P1"/>
    <property type="match status" value="1"/>
</dbReference>
<dbReference type="SUPFAM" id="SSF82153">
    <property type="entry name" value="FAS1 domain"/>
    <property type="match status" value="2"/>
</dbReference>
<keyword evidence="1" id="KW-0732">Signal</keyword>
<dbReference type="InterPro" id="IPR036378">
    <property type="entry name" value="FAS1_dom_sf"/>
</dbReference>
<keyword evidence="4" id="KW-1185">Reference proteome</keyword>
<feature type="chain" id="PRO_5046082125" evidence="1">
    <location>
        <begin position="27"/>
        <end position="695"/>
    </location>
</feature>
<feature type="domain" description="FAS1" evidence="2">
    <location>
        <begin position="43"/>
        <end position="191"/>
    </location>
</feature>